<dbReference type="EMBL" id="MCAS01000034">
    <property type="protein sequence ID" value="RKF38314.1"/>
    <property type="molecule type" value="Genomic_DNA"/>
</dbReference>
<dbReference type="InterPro" id="IPR036271">
    <property type="entry name" value="Tet_transcr_reg_TetR-rel_C_sf"/>
</dbReference>
<evidence type="ECO:0000256" key="1">
    <source>
        <dbReference type="ARBA" id="ARBA00023015"/>
    </source>
</evidence>
<gene>
    <name evidence="6" type="ORF">BCY88_07655</name>
</gene>
<reference evidence="6 7" key="1">
    <citation type="submission" date="2016-07" db="EMBL/GenBank/DDBJ databases">
        <title>Genome analysis of Burkholderia fungorum ES3-20.</title>
        <authorList>
            <person name="Xu D."/>
            <person name="Yao R."/>
            <person name="Zheng S."/>
        </authorList>
    </citation>
    <scope>NUCLEOTIDE SEQUENCE [LARGE SCALE GENOMIC DNA]</scope>
    <source>
        <strain evidence="6 7">ES3-20</strain>
    </source>
</reference>
<keyword evidence="1" id="KW-0805">Transcription regulation</keyword>
<dbReference type="InterPro" id="IPR011075">
    <property type="entry name" value="TetR_C"/>
</dbReference>
<protein>
    <submittedName>
        <fullName evidence="6">TetR family transcriptional regulator</fullName>
    </submittedName>
</protein>
<feature type="domain" description="HTH tetR-type" evidence="5">
    <location>
        <begin position="22"/>
        <end position="82"/>
    </location>
</feature>
<dbReference type="Proteomes" id="UP000283709">
    <property type="component" value="Unassembled WGS sequence"/>
</dbReference>
<dbReference type="Gene3D" id="1.10.357.10">
    <property type="entry name" value="Tetracycline Repressor, domain 2"/>
    <property type="match status" value="1"/>
</dbReference>
<dbReference type="AlphaFoldDB" id="A0A3R7IK31"/>
<accession>A0A3R7IK31</accession>
<evidence type="ECO:0000256" key="4">
    <source>
        <dbReference type="PROSITE-ProRule" id="PRU00335"/>
    </source>
</evidence>
<evidence type="ECO:0000256" key="2">
    <source>
        <dbReference type="ARBA" id="ARBA00023125"/>
    </source>
</evidence>
<keyword evidence="2 4" id="KW-0238">DNA-binding</keyword>
<evidence type="ECO:0000256" key="3">
    <source>
        <dbReference type="ARBA" id="ARBA00023163"/>
    </source>
</evidence>
<feature type="DNA-binding region" description="H-T-H motif" evidence="4">
    <location>
        <begin position="45"/>
        <end position="64"/>
    </location>
</feature>
<organism evidence="6 7">
    <name type="scientific">Paraburkholderia fungorum</name>
    <dbReference type="NCBI Taxonomy" id="134537"/>
    <lineage>
        <taxon>Bacteria</taxon>
        <taxon>Pseudomonadati</taxon>
        <taxon>Pseudomonadota</taxon>
        <taxon>Betaproteobacteria</taxon>
        <taxon>Burkholderiales</taxon>
        <taxon>Burkholderiaceae</taxon>
        <taxon>Paraburkholderia</taxon>
    </lineage>
</organism>
<proteinExistence type="predicted"/>
<dbReference type="InterPro" id="IPR001647">
    <property type="entry name" value="HTH_TetR"/>
</dbReference>
<dbReference type="RefSeq" id="WP_120347322.1">
    <property type="nucleotide sequence ID" value="NZ_MCAS01000034.1"/>
</dbReference>
<dbReference type="Pfam" id="PF16925">
    <property type="entry name" value="TetR_C_13"/>
    <property type="match status" value="1"/>
</dbReference>
<comment type="caution">
    <text evidence="6">The sequence shown here is derived from an EMBL/GenBank/DDBJ whole genome shotgun (WGS) entry which is preliminary data.</text>
</comment>
<dbReference type="PANTHER" id="PTHR47506">
    <property type="entry name" value="TRANSCRIPTIONAL REGULATORY PROTEIN"/>
    <property type="match status" value="1"/>
</dbReference>
<name>A0A3R7IK31_9BURK</name>
<dbReference type="PANTHER" id="PTHR47506:SF10">
    <property type="entry name" value="TRANSCRIPTIONAL REGULATORY PROTEIN"/>
    <property type="match status" value="1"/>
</dbReference>
<dbReference type="InterPro" id="IPR009057">
    <property type="entry name" value="Homeodomain-like_sf"/>
</dbReference>
<dbReference type="Gene3D" id="1.10.10.60">
    <property type="entry name" value="Homeodomain-like"/>
    <property type="match status" value="1"/>
</dbReference>
<evidence type="ECO:0000313" key="6">
    <source>
        <dbReference type="EMBL" id="RKF38314.1"/>
    </source>
</evidence>
<dbReference type="SUPFAM" id="SSF48498">
    <property type="entry name" value="Tetracyclin repressor-like, C-terminal domain"/>
    <property type="match status" value="1"/>
</dbReference>
<dbReference type="Pfam" id="PF00440">
    <property type="entry name" value="TetR_N"/>
    <property type="match status" value="1"/>
</dbReference>
<keyword evidence="3" id="KW-0804">Transcription</keyword>
<dbReference type="GO" id="GO:0003677">
    <property type="term" value="F:DNA binding"/>
    <property type="evidence" value="ECO:0007669"/>
    <property type="project" value="UniProtKB-UniRule"/>
</dbReference>
<evidence type="ECO:0000259" key="5">
    <source>
        <dbReference type="PROSITE" id="PS50977"/>
    </source>
</evidence>
<dbReference type="OrthoDB" id="270177at2"/>
<dbReference type="SUPFAM" id="SSF46689">
    <property type="entry name" value="Homeodomain-like"/>
    <property type="match status" value="1"/>
</dbReference>
<dbReference type="PROSITE" id="PS50977">
    <property type="entry name" value="HTH_TETR_2"/>
    <property type="match status" value="1"/>
</dbReference>
<sequence>MKRTPSSTRPATALSERGRPREFDLDEVTGIAGKVFWEQGYHATSIESLCQSTGLFRASLYSTFGDKHGLLVAAFDRYAEGAIARLKERLAVDLPPREALREALLHYTEVASKLSGRHGCLITNAAIEMLPADEALRPHIETTLRRIASHLVAAVVRGQQAGEFNAGLDEQSVGTFLLCMVQGLRVLGKVNVSKSELVSIVDMTMRALV</sequence>
<evidence type="ECO:0000313" key="7">
    <source>
        <dbReference type="Proteomes" id="UP000283709"/>
    </source>
</evidence>